<proteinExistence type="predicted"/>
<protein>
    <submittedName>
        <fullName evidence="1">Uncharacterized protein</fullName>
    </submittedName>
</protein>
<evidence type="ECO:0000313" key="1">
    <source>
        <dbReference type="EMBL" id="GAG43444.1"/>
    </source>
</evidence>
<gene>
    <name evidence="1" type="ORF">S01H1_81543</name>
</gene>
<name>X0XJX4_9ZZZZ</name>
<reference evidence="1" key="1">
    <citation type="journal article" date="2014" name="Front. Microbiol.">
        <title>High frequency of phylogenetically diverse reductive dehalogenase-homologous genes in deep subseafloor sedimentary metagenomes.</title>
        <authorList>
            <person name="Kawai M."/>
            <person name="Futagami T."/>
            <person name="Toyoda A."/>
            <person name="Takaki Y."/>
            <person name="Nishi S."/>
            <person name="Hori S."/>
            <person name="Arai W."/>
            <person name="Tsubouchi T."/>
            <person name="Morono Y."/>
            <person name="Uchiyama I."/>
            <person name="Ito T."/>
            <person name="Fujiyama A."/>
            <person name="Inagaki F."/>
            <person name="Takami H."/>
        </authorList>
    </citation>
    <scope>NUCLEOTIDE SEQUENCE</scope>
    <source>
        <strain evidence="1">Expedition CK06-06</strain>
    </source>
</reference>
<feature type="non-terminal residue" evidence="1">
    <location>
        <position position="1"/>
    </location>
</feature>
<dbReference type="EMBL" id="BARS01055186">
    <property type="protein sequence ID" value="GAG43444.1"/>
    <property type="molecule type" value="Genomic_DNA"/>
</dbReference>
<comment type="caution">
    <text evidence="1">The sequence shown here is derived from an EMBL/GenBank/DDBJ whole genome shotgun (WGS) entry which is preliminary data.</text>
</comment>
<accession>X0XJX4</accession>
<organism evidence="1">
    <name type="scientific">marine sediment metagenome</name>
    <dbReference type="NCBI Taxonomy" id="412755"/>
    <lineage>
        <taxon>unclassified sequences</taxon>
        <taxon>metagenomes</taxon>
        <taxon>ecological metagenomes</taxon>
    </lineage>
</organism>
<sequence length="146" mass="16853">WLELSWPDAEVEGVDESREQHAAKVQRVRDLLTTDLSPKELLDPEVPARKRYRAGWGFPQHDLDGTEYVFFGADVEDPDLVMEQIREVLRIDPFADGYFSVEGEDGEQYRQWLIKSGTIYTRRYLFPDFDAEGTALGYSSLSEASW</sequence>
<dbReference type="AlphaFoldDB" id="X0XJX4"/>